<dbReference type="AlphaFoldDB" id="A6I7W3"/>
<gene>
    <name evidence="2" type="ORF">rCG_40372</name>
</gene>
<proteinExistence type="predicted"/>
<dbReference type="Pfam" id="PF00078">
    <property type="entry name" value="RVT_1"/>
    <property type="match status" value="1"/>
</dbReference>
<name>A6I7W3_RAT</name>
<dbReference type="PANTHER" id="PTHR19446">
    <property type="entry name" value="REVERSE TRANSCRIPTASES"/>
    <property type="match status" value="1"/>
</dbReference>
<dbReference type="EMBL" id="CH473956">
    <property type="protein sequence ID" value="EDM17920.1"/>
    <property type="molecule type" value="Genomic_DNA"/>
</dbReference>
<sequence>MTPKEIEAVIKSLPTKNSPELDGFSAEFYQIFKDLIPTLSKLFYKIEMEGALPNSFYEATITLIPKPHKDPTKKENLRPLSLMNIDTKILNKILTNRIQEHIKMIIHHDQVGIQGWLNIRKPINVIHYINKLKGKNHGHFIRC</sequence>
<evidence type="ECO:0000313" key="3">
    <source>
        <dbReference type="Proteomes" id="UP000234681"/>
    </source>
</evidence>
<dbReference type="InterPro" id="IPR000477">
    <property type="entry name" value="RT_dom"/>
</dbReference>
<accession>A6I7W3</accession>
<organism evidence="2 3">
    <name type="scientific">Rattus norvegicus</name>
    <name type="common">Rat</name>
    <dbReference type="NCBI Taxonomy" id="10116"/>
    <lineage>
        <taxon>Eukaryota</taxon>
        <taxon>Metazoa</taxon>
        <taxon>Chordata</taxon>
        <taxon>Craniata</taxon>
        <taxon>Vertebrata</taxon>
        <taxon>Euteleostomi</taxon>
        <taxon>Mammalia</taxon>
        <taxon>Eutheria</taxon>
        <taxon>Euarchontoglires</taxon>
        <taxon>Glires</taxon>
        <taxon>Rodentia</taxon>
        <taxon>Myomorpha</taxon>
        <taxon>Muroidea</taxon>
        <taxon>Muridae</taxon>
        <taxon>Murinae</taxon>
        <taxon>Rattus</taxon>
    </lineage>
</organism>
<feature type="domain" description="Reverse transcriptase" evidence="1">
    <location>
        <begin position="65"/>
        <end position="137"/>
    </location>
</feature>
<reference evidence="2 3" key="1">
    <citation type="submission" date="2005-09" db="EMBL/GenBank/DDBJ databases">
        <authorList>
            <person name="Mural R.J."/>
            <person name="Li P.W."/>
            <person name="Adams M.D."/>
            <person name="Amanatides P.G."/>
            <person name="Baden-Tillson H."/>
            <person name="Barnstead M."/>
            <person name="Chin S.H."/>
            <person name="Dew I."/>
            <person name="Evans C.A."/>
            <person name="Ferriera S."/>
            <person name="Flanigan M."/>
            <person name="Fosler C."/>
            <person name="Glodek A."/>
            <person name="Gu Z."/>
            <person name="Holt R.A."/>
            <person name="Jennings D."/>
            <person name="Kraft C.L."/>
            <person name="Lu F."/>
            <person name="Nguyen T."/>
            <person name="Nusskern D.R."/>
            <person name="Pfannkoch C.M."/>
            <person name="Sitter C."/>
            <person name="Sutton G.G."/>
            <person name="Venter J.C."/>
            <person name="Wang Z."/>
            <person name="Woodage T."/>
            <person name="Zheng X.H."/>
            <person name="Zhong F."/>
        </authorList>
    </citation>
    <scope>NUCLEOTIDE SEQUENCE [LARGE SCALE GENOMIC DNA]</scope>
    <source>
        <strain>BN</strain>
        <strain evidence="3">Sprague-Dawley</strain>
    </source>
</reference>
<evidence type="ECO:0000313" key="2">
    <source>
        <dbReference type="EMBL" id="EDM17920.1"/>
    </source>
</evidence>
<evidence type="ECO:0000259" key="1">
    <source>
        <dbReference type="Pfam" id="PF00078"/>
    </source>
</evidence>
<dbReference type="Proteomes" id="UP000234681">
    <property type="component" value="Chromosome 1"/>
</dbReference>
<protein>
    <submittedName>
        <fullName evidence="2">RCG40372</fullName>
    </submittedName>
</protein>